<sequence>MKLKVLLTLLLLASFLPVSFSQISHTYRFYDNLAVAQPECGNNLEPFKALGSCDAGTEPGSFVQDVLPCGVQRTVYHNNLNWGLMYPNTEGAITETYTIQMYIKVTDWGKTWARIIDFSNGVSDQGIYFKDKNGSTDRCIDFYPYGIAGACPFFNKSTYYLLTFTRNGATGMLDVYVDNMLFASYNDADGRYVGKAGVPIYIFRDDQSVTCESGAANFAYLAFNNKYSGKSDVDKSFTDICFIANINAYADFSISPNPSCGFPKNITIQYTGIIPTPGTGYSFKWDWDGARVISGSGMGPYVISWDTGGNKNVALTVTNDVCGNPLYNRKTAIVSSLELTTSVIEGSCDTGNDGTLTLTGSLGLPPYQYSLDSVNYQTNNVFKVPPATYRVFIKDENNCTIAKTVNVQFTSDIAVQTIPDTTICDAGAVQLLTTTNAQTFSWVPAAGLDNPTARDPVATPAVTTQYIVTAAKGFCSQTDTVNVTVLPKVEVKVTPNAVVEYNLPFQLAASSPQITNLSESLFSWLPPTGLNNPSSASPIAILQEDQTYNVLVTTEKGCTGTGFVSLTIKHTENITMPTAFTPNGDGQNETLLPIIRGIESIRFFKIFNRWGEVVFFTDQLNSGWNGQFKGGNAISGTYVWEIEGTSVKGQVIRRKGSVLLLK</sequence>
<evidence type="ECO:0000313" key="2">
    <source>
        <dbReference type="EMBL" id="TLV03677.1"/>
    </source>
</evidence>
<dbReference type="InterPro" id="IPR026341">
    <property type="entry name" value="T9SS_type_B"/>
</dbReference>
<dbReference type="InterPro" id="IPR035986">
    <property type="entry name" value="PKD_dom_sf"/>
</dbReference>
<dbReference type="SUPFAM" id="SSF49299">
    <property type="entry name" value="PKD domain"/>
    <property type="match status" value="1"/>
</dbReference>
<organism evidence="2 3">
    <name type="scientific">Dyadobacter luticola</name>
    <dbReference type="NCBI Taxonomy" id="1979387"/>
    <lineage>
        <taxon>Bacteria</taxon>
        <taxon>Pseudomonadati</taxon>
        <taxon>Bacteroidota</taxon>
        <taxon>Cytophagia</taxon>
        <taxon>Cytophagales</taxon>
        <taxon>Spirosomataceae</taxon>
        <taxon>Dyadobacter</taxon>
    </lineage>
</organism>
<evidence type="ECO:0000256" key="1">
    <source>
        <dbReference type="SAM" id="SignalP"/>
    </source>
</evidence>
<protein>
    <submittedName>
        <fullName evidence="2">Gliding motility-associated C-terminal domain-containing protein</fullName>
    </submittedName>
</protein>
<feature type="signal peptide" evidence="1">
    <location>
        <begin position="1"/>
        <end position="20"/>
    </location>
</feature>
<dbReference type="Gene3D" id="2.60.120.200">
    <property type="match status" value="1"/>
</dbReference>
<dbReference type="OrthoDB" id="7794186at2"/>
<name>A0A5R9L5R0_9BACT</name>
<dbReference type="Pfam" id="PF13585">
    <property type="entry name" value="CHU_C"/>
    <property type="match status" value="1"/>
</dbReference>
<reference evidence="2 3" key="1">
    <citation type="submission" date="2019-05" db="EMBL/GenBank/DDBJ databases">
        <authorList>
            <person name="Qu J.-H."/>
        </authorList>
    </citation>
    <scope>NUCLEOTIDE SEQUENCE [LARGE SCALE GENOMIC DNA]</scope>
    <source>
        <strain evidence="2 3">T17</strain>
    </source>
</reference>
<proteinExistence type="predicted"/>
<dbReference type="NCBIfam" id="TIGR04131">
    <property type="entry name" value="Bac_Flav_CTERM"/>
    <property type="match status" value="1"/>
</dbReference>
<gene>
    <name evidence="2" type="ORF">FEN17_08770</name>
</gene>
<feature type="chain" id="PRO_5024302387" evidence="1">
    <location>
        <begin position="21"/>
        <end position="662"/>
    </location>
</feature>
<dbReference type="AlphaFoldDB" id="A0A5R9L5R0"/>
<dbReference type="EMBL" id="VCEJ01000002">
    <property type="protein sequence ID" value="TLV03677.1"/>
    <property type="molecule type" value="Genomic_DNA"/>
</dbReference>
<keyword evidence="1" id="KW-0732">Signal</keyword>
<dbReference type="RefSeq" id="WP_138364886.1">
    <property type="nucleotide sequence ID" value="NZ_VCEJ01000002.1"/>
</dbReference>
<keyword evidence="3" id="KW-1185">Reference proteome</keyword>
<comment type="caution">
    <text evidence="2">The sequence shown here is derived from an EMBL/GenBank/DDBJ whole genome shotgun (WGS) entry which is preliminary data.</text>
</comment>
<dbReference type="Proteomes" id="UP000306402">
    <property type="component" value="Unassembled WGS sequence"/>
</dbReference>
<accession>A0A5R9L5R0</accession>
<evidence type="ECO:0000313" key="3">
    <source>
        <dbReference type="Proteomes" id="UP000306402"/>
    </source>
</evidence>